<proteinExistence type="predicted"/>
<dbReference type="Gramene" id="RZC44695">
    <property type="protein sequence ID" value="RZC44695"/>
    <property type="gene ID" value="C5167_037642"/>
</dbReference>
<accession>A0A4Y7IB98</accession>
<keyword evidence="3" id="KW-1185">Reference proteome</keyword>
<gene>
    <name evidence="2" type="ORF">C5167_037642</name>
</gene>
<name>A0A4Y7IB98_PAPSO</name>
<evidence type="ECO:0000313" key="3">
    <source>
        <dbReference type="Proteomes" id="UP000316621"/>
    </source>
</evidence>
<dbReference type="EMBL" id="CM010715">
    <property type="protein sequence ID" value="RZC44695.1"/>
    <property type="molecule type" value="Genomic_DNA"/>
</dbReference>
<organism evidence="2 3">
    <name type="scientific">Papaver somniferum</name>
    <name type="common">Opium poppy</name>
    <dbReference type="NCBI Taxonomy" id="3469"/>
    <lineage>
        <taxon>Eukaryota</taxon>
        <taxon>Viridiplantae</taxon>
        <taxon>Streptophyta</taxon>
        <taxon>Embryophyta</taxon>
        <taxon>Tracheophyta</taxon>
        <taxon>Spermatophyta</taxon>
        <taxon>Magnoliopsida</taxon>
        <taxon>Ranunculales</taxon>
        <taxon>Papaveraceae</taxon>
        <taxon>Papaveroideae</taxon>
        <taxon>Papaver</taxon>
    </lineage>
</organism>
<dbReference type="InterPro" id="IPR012340">
    <property type="entry name" value="NA-bd_OB-fold"/>
</dbReference>
<dbReference type="AlphaFoldDB" id="A0A4Y7IB98"/>
<dbReference type="Gene3D" id="2.40.50.140">
    <property type="entry name" value="Nucleic acid-binding proteins"/>
    <property type="match status" value="1"/>
</dbReference>
<dbReference type="Pfam" id="PF08646">
    <property type="entry name" value="Rep_fac-A_C"/>
    <property type="match status" value="1"/>
</dbReference>
<evidence type="ECO:0000313" key="2">
    <source>
        <dbReference type="EMBL" id="RZC44695.1"/>
    </source>
</evidence>
<feature type="domain" description="Replication factor A C-terminal" evidence="1">
    <location>
        <begin position="3"/>
        <end position="106"/>
    </location>
</feature>
<sequence length="173" mass="19186">MGDDGDLWCTKCEAKVEMPIARFMVRFEVEDHTGTTVFVALECEVQKMACSIATELIGASEDNAKSAVISGFSHILQQAVDFQITINSFNMKQKTPSSFTVTRINLTHQPAKEKMPLPNGTDAKIAAMQSFYPTSSSRDILSIILSMCDDIVLDSGYRVYRNWAMGLPRGVTY</sequence>
<dbReference type="SUPFAM" id="SSF50249">
    <property type="entry name" value="Nucleic acid-binding proteins"/>
    <property type="match status" value="1"/>
</dbReference>
<dbReference type="Proteomes" id="UP000316621">
    <property type="component" value="Chromosome 1"/>
</dbReference>
<evidence type="ECO:0000259" key="1">
    <source>
        <dbReference type="Pfam" id="PF08646"/>
    </source>
</evidence>
<reference evidence="2 3" key="1">
    <citation type="journal article" date="2018" name="Science">
        <title>The opium poppy genome and morphinan production.</title>
        <authorList>
            <person name="Guo L."/>
            <person name="Winzer T."/>
            <person name="Yang X."/>
            <person name="Li Y."/>
            <person name="Ning Z."/>
            <person name="He Z."/>
            <person name="Teodor R."/>
            <person name="Lu Y."/>
            <person name="Bowser T.A."/>
            <person name="Graham I.A."/>
            <person name="Ye K."/>
        </authorList>
    </citation>
    <scope>NUCLEOTIDE SEQUENCE [LARGE SCALE GENOMIC DNA]</scope>
    <source>
        <strain evidence="3">cv. HN1</strain>
        <tissue evidence="2">Leaves</tissue>
    </source>
</reference>
<protein>
    <recommendedName>
        <fullName evidence="1">Replication factor A C-terminal domain-containing protein</fullName>
    </recommendedName>
</protein>
<dbReference type="InterPro" id="IPR013955">
    <property type="entry name" value="Rep_factor-A_C"/>
</dbReference>